<dbReference type="Proteomes" id="UP000000763">
    <property type="component" value="Chromosome 5"/>
</dbReference>
<proteinExistence type="predicted"/>
<feature type="compositionally biased region" description="Low complexity" evidence="9">
    <location>
        <begin position="105"/>
        <end position="118"/>
    </location>
</feature>
<feature type="region of interest" description="Disordered" evidence="9">
    <location>
        <begin position="101"/>
        <end position="121"/>
    </location>
</feature>
<evidence type="ECO:0000313" key="12">
    <source>
        <dbReference type="Proteomes" id="UP000000763"/>
    </source>
</evidence>
<evidence type="ECO:0000256" key="8">
    <source>
        <dbReference type="PROSITE-ProRule" id="PRU00042"/>
    </source>
</evidence>
<keyword evidence="3 8" id="KW-0863">Zinc-finger</keyword>
<evidence type="ECO:0000259" key="10">
    <source>
        <dbReference type="PROSITE" id="PS50157"/>
    </source>
</evidence>
<evidence type="ECO:0000256" key="7">
    <source>
        <dbReference type="ARBA" id="ARBA00023242"/>
    </source>
</evidence>
<keyword evidence="7" id="KW-0539">Nucleus</keyword>
<keyword evidence="4" id="KW-0862">Zinc</keyword>
<gene>
    <name evidence="11" type="primary">B1402B06.12</name>
</gene>
<dbReference type="EMBL" id="AC145477">
    <property type="protein sequence ID" value="AAT93845.1"/>
    <property type="molecule type" value="Genomic_DNA"/>
</dbReference>
<sequence length="239" mass="24810">MLPSLTPSIHRFPILHDYSFYTSPILSRSMDMDDGSSKGSRADESVSSLGTDDHAAAAEPMSSSPPPATATARPYYECVFCKRGFTTAQALGGHMNIHRRDRAAKPAGPGAAAPPRDASTTAVSRSVDCYSQFRHLAAAYPVPAATSGAAGTAGSSSSFTMYYGGTGAGAEAAVVAGPRELSLFDAATDHGLHLGVGRRGGGGDGGESRTPEGSEQQVAGELPERELDLELRLGRHTKQ</sequence>
<evidence type="ECO:0000256" key="4">
    <source>
        <dbReference type="ARBA" id="ARBA00022833"/>
    </source>
</evidence>
<reference evidence="12" key="1">
    <citation type="journal article" date="2005" name="Nature">
        <title>The map-based sequence of the rice genome.</title>
        <authorList>
            <consortium name="International rice genome sequencing project (IRGSP)"/>
            <person name="Matsumoto T."/>
            <person name="Wu J."/>
            <person name="Kanamori H."/>
            <person name="Katayose Y."/>
            <person name="Fujisawa M."/>
            <person name="Namiki N."/>
            <person name="Mizuno H."/>
            <person name="Yamamoto K."/>
            <person name="Antonio B.A."/>
            <person name="Baba T."/>
            <person name="Sakata K."/>
            <person name="Nagamura Y."/>
            <person name="Aoki H."/>
            <person name="Arikawa K."/>
            <person name="Arita K."/>
            <person name="Bito T."/>
            <person name="Chiden Y."/>
            <person name="Fujitsuka N."/>
            <person name="Fukunaka R."/>
            <person name="Hamada M."/>
            <person name="Harada C."/>
            <person name="Hayashi A."/>
            <person name="Hijishita S."/>
            <person name="Honda M."/>
            <person name="Hosokawa S."/>
            <person name="Ichikawa Y."/>
            <person name="Idonuma A."/>
            <person name="Iijima M."/>
            <person name="Ikeda M."/>
            <person name="Ikeno M."/>
            <person name="Ito K."/>
            <person name="Ito S."/>
            <person name="Ito T."/>
            <person name="Ito Y."/>
            <person name="Ito Y."/>
            <person name="Iwabuchi A."/>
            <person name="Kamiya K."/>
            <person name="Karasawa W."/>
            <person name="Kurita K."/>
            <person name="Katagiri S."/>
            <person name="Kikuta A."/>
            <person name="Kobayashi H."/>
            <person name="Kobayashi N."/>
            <person name="Machita K."/>
            <person name="Maehara T."/>
            <person name="Masukawa M."/>
            <person name="Mizubayashi T."/>
            <person name="Mukai Y."/>
            <person name="Nagasaki H."/>
            <person name="Nagata Y."/>
            <person name="Naito S."/>
            <person name="Nakashima M."/>
            <person name="Nakama Y."/>
            <person name="Nakamichi Y."/>
            <person name="Nakamura M."/>
            <person name="Meguro A."/>
            <person name="Negishi M."/>
            <person name="Ohta I."/>
            <person name="Ohta T."/>
            <person name="Okamoto M."/>
            <person name="Ono N."/>
            <person name="Saji S."/>
            <person name="Sakaguchi M."/>
            <person name="Sakai K."/>
            <person name="Shibata M."/>
            <person name="Shimokawa T."/>
            <person name="Song J."/>
            <person name="Takazaki Y."/>
            <person name="Terasawa K."/>
            <person name="Tsugane M."/>
            <person name="Tsuji K."/>
            <person name="Ueda S."/>
            <person name="Waki K."/>
            <person name="Yamagata H."/>
            <person name="Yamamoto M."/>
            <person name="Yamamoto S."/>
            <person name="Yamane H."/>
            <person name="Yoshiki S."/>
            <person name="Yoshihara R."/>
            <person name="Yukawa K."/>
            <person name="Zhong H."/>
            <person name="Yano M."/>
            <person name="Yuan Q."/>
            <person name="Ouyang S."/>
            <person name="Liu J."/>
            <person name="Jones K.M."/>
            <person name="Gansberger K."/>
            <person name="Moffat K."/>
            <person name="Hill J."/>
            <person name="Bera J."/>
            <person name="Fadrosh D."/>
            <person name="Jin S."/>
            <person name="Johri S."/>
            <person name="Kim M."/>
            <person name="Overton L."/>
            <person name="Reardon M."/>
            <person name="Tsitrin T."/>
            <person name="Vuong H."/>
            <person name="Weaver B."/>
            <person name="Ciecko A."/>
            <person name="Tallon L."/>
            <person name="Jackson J."/>
            <person name="Pai G."/>
            <person name="Aken S.V."/>
            <person name="Utterback T."/>
            <person name="Reidmuller S."/>
            <person name="Feldblyum T."/>
            <person name="Hsiao J."/>
            <person name="Zismann V."/>
            <person name="Iobst S."/>
            <person name="de Vazeille A.R."/>
            <person name="Buell C.R."/>
            <person name="Ying K."/>
            <person name="Li Y."/>
            <person name="Lu T."/>
            <person name="Huang Y."/>
            <person name="Zhao Q."/>
            <person name="Feng Q."/>
            <person name="Zhang L."/>
            <person name="Zhu J."/>
            <person name="Weng Q."/>
            <person name="Mu J."/>
            <person name="Lu Y."/>
            <person name="Fan D."/>
            <person name="Liu Y."/>
            <person name="Guan J."/>
            <person name="Zhang Y."/>
            <person name="Yu S."/>
            <person name="Liu X."/>
            <person name="Zhang Y."/>
            <person name="Hong G."/>
            <person name="Han B."/>
            <person name="Choisne N."/>
            <person name="Demange N."/>
            <person name="Orjeda G."/>
            <person name="Samain S."/>
            <person name="Cattolico L."/>
            <person name="Pelletier E."/>
            <person name="Couloux A."/>
            <person name="Segurens B."/>
            <person name="Wincker P."/>
            <person name="D'Hont A."/>
            <person name="Scarpelli C."/>
            <person name="Weissenbach J."/>
            <person name="Salanoubat M."/>
            <person name="Quetier F."/>
            <person name="Yu Y."/>
            <person name="Kim H.R."/>
            <person name="Rambo T."/>
            <person name="Currie J."/>
            <person name="Collura K."/>
            <person name="Luo M."/>
            <person name="Yang T."/>
            <person name="Ammiraju J.S.S."/>
            <person name="Engler F."/>
            <person name="Soderlund C."/>
            <person name="Wing R.A."/>
            <person name="Palmer L.E."/>
            <person name="de la Bastide M."/>
            <person name="Spiegel L."/>
            <person name="Nascimento L."/>
            <person name="Zutavern T."/>
            <person name="O'Shaughnessy A."/>
            <person name="Dike S."/>
            <person name="Dedhia N."/>
            <person name="Preston R."/>
            <person name="Balija V."/>
            <person name="McCombie W.R."/>
            <person name="Chow T."/>
            <person name="Chen H."/>
            <person name="Chung M."/>
            <person name="Chen C."/>
            <person name="Shaw J."/>
            <person name="Wu H."/>
            <person name="Hsiao K."/>
            <person name="Chao Y."/>
            <person name="Chu M."/>
            <person name="Cheng C."/>
            <person name="Hour A."/>
            <person name="Lee P."/>
            <person name="Lin S."/>
            <person name="Lin Y."/>
            <person name="Liou J."/>
            <person name="Liu S."/>
            <person name="Hsing Y."/>
            <person name="Raghuvanshi S."/>
            <person name="Mohanty A."/>
            <person name="Bharti A.K."/>
            <person name="Gaur A."/>
            <person name="Gupta V."/>
            <person name="Kumar D."/>
            <person name="Ravi V."/>
            <person name="Vij S."/>
            <person name="Kapur A."/>
            <person name="Khurana P."/>
            <person name="Khurana P."/>
            <person name="Khurana J.P."/>
            <person name="Tyagi A.K."/>
            <person name="Gaikwad K."/>
            <person name="Singh A."/>
            <person name="Dalal V."/>
            <person name="Srivastava S."/>
            <person name="Dixit A."/>
            <person name="Pal A.K."/>
            <person name="Ghazi I.A."/>
            <person name="Yadav M."/>
            <person name="Pandit A."/>
            <person name="Bhargava A."/>
            <person name="Sureshbabu K."/>
            <person name="Batra K."/>
            <person name="Sharma T.R."/>
            <person name="Mohapatra T."/>
            <person name="Singh N.K."/>
            <person name="Messing J."/>
            <person name="Nelson A.B."/>
            <person name="Fuks G."/>
            <person name="Kavchok S."/>
            <person name="Keizer G."/>
            <person name="Linton E."/>
            <person name="Llaca V."/>
            <person name="Song R."/>
            <person name="Tanyolac B."/>
            <person name="Young S."/>
            <person name="Ho-Il K."/>
            <person name="Hahn J.H."/>
            <person name="Sangsakoo G."/>
            <person name="Vanavichit A."/>
            <person name="de Mattos Luiz.A.T."/>
            <person name="Zimmer P.D."/>
            <person name="Malone G."/>
            <person name="Dellagostin O."/>
            <person name="de Oliveira A.C."/>
            <person name="Bevan M."/>
            <person name="Bancroft I."/>
            <person name="Minx P."/>
            <person name="Cordum H."/>
            <person name="Wilson R."/>
            <person name="Cheng Z."/>
            <person name="Jin W."/>
            <person name="Jiang J."/>
            <person name="Leong S.A."/>
            <person name="Iwama H."/>
            <person name="Gojobori T."/>
            <person name="Itoh T."/>
            <person name="Niimura Y."/>
            <person name="Fujii Y."/>
            <person name="Habara T."/>
            <person name="Sakai H."/>
            <person name="Sato Y."/>
            <person name="Wilson G."/>
            <person name="Kumar K."/>
            <person name="McCouch S."/>
            <person name="Juretic N."/>
            <person name="Hoen D."/>
            <person name="Wright S."/>
            <person name="Bruskiewich R."/>
            <person name="Bureau T."/>
            <person name="Miyao A."/>
            <person name="Hirochika H."/>
            <person name="Nishikawa T."/>
            <person name="Kadowaki K."/>
            <person name="Sugiura M."/>
            <person name="Burr B."/>
            <person name="Sasaki T."/>
        </authorList>
    </citation>
    <scope>NUCLEOTIDE SEQUENCE [LARGE SCALE GENOMIC DNA]</scope>
    <source>
        <strain evidence="12">cv. Nipponbare</strain>
    </source>
</reference>
<feature type="compositionally biased region" description="Basic and acidic residues" evidence="9">
    <location>
        <begin position="222"/>
        <end position="233"/>
    </location>
</feature>
<accession>Q6ASZ7</accession>
<reference evidence="12" key="2">
    <citation type="journal article" date="2008" name="Nucleic Acids Res.">
        <title>The rice annotation project database (RAP-DB): 2008 update.</title>
        <authorList>
            <consortium name="The rice annotation project (RAP)"/>
        </authorList>
    </citation>
    <scope>GENOME REANNOTATION</scope>
    <source>
        <strain evidence="12">cv. Nipponbare</strain>
    </source>
</reference>
<evidence type="ECO:0000256" key="5">
    <source>
        <dbReference type="ARBA" id="ARBA00023015"/>
    </source>
</evidence>
<dbReference type="Pfam" id="PF13912">
    <property type="entry name" value="zf-C2H2_6"/>
    <property type="match status" value="1"/>
</dbReference>
<dbReference type="AlphaFoldDB" id="Q6ASZ7"/>
<evidence type="ECO:0000256" key="2">
    <source>
        <dbReference type="ARBA" id="ARBA00022723"/>
    </source>
</evidence>
<evidence type="ECO:0000256" key="6">
    <source>
        <dbReference type="ARBA" id="ARBA00023163"/>
    </source>
</evidence>
<dbReference type="InterPro" id="IPR052426">
    <property type="entry name" value="Plant_dev_regulator"/>
</dbReference>
<feature type="domain" description="C2H2-type" evidence="10">
    <location>
        <begin position="76"/>
        <end position="103"/>
    </location>
</feature>
<dbReference type="InterPro" id="IPR013087">
    <property type="entry name" value="Znf_C2H2_type"/>
</dbReference>
<keyword evidence="5" id="KW-0805">Transcription regulation</keyword>
<dbReference type="PANTHER" id="PTHR45801:SF87">
    <property type="entry name" value="OS03G0148900 PROTEIN"/>
    <property type="match status" value="1"/>
</dbReference>
<dbReference type="Gene3D" id="3.30.160.60">
    <property type="entry name" value="Classic Zinc Finger"/>
    <property type="match status" value="1"/>
</dbReference>
<name>Q6ASZ7_ORYSJ</name>
<feature type="region of interest" description="Disordered" evidence="9">
    <location>
        <begin position="192"/>
        <end position="239"/>
    </location>
</feature>
<keyword evidence="2" id="KW-0479">Metal-binding</keyword>
<organism evidence="11 12">
    <name type="scientific">Oryza sativa subsp. japonica</name>
    <name type="common">Rice</name>
    <dbReference type="NCBI Taxonomy" id="39947"/>
    <lineage>
        <taxon>Eukaryota</taxon>
        <taxon>Viridiplantae</taxon>
        <taxon>Streptophyta</taxon>
        <taxon>Embryophyta</taxon>
        <taxon>Tracheophyta</taxon>
        <taxon>Spermatophyta</taxon>
        <taxon>Magnoliopsida</taxon>
        <taxon>Liliopsida</taxon>
        <taxon>Poales</taxon>
        <taxon>Poaceae</taxon>
        <taxon>BOP clade</taxon>
        <taxon>Oryzoideae</taxon>
        <taxon>Oryzeae</taxon>
        <taxon>Oryzinae</taxon>
        <taxon>Oryza</taxon>
        <taxon>Oryza sativa</taxon>
    </lineage>
</organism>
<feature type="region of interest" description="Disordered" evidence="9">
    <location>
        <begin position="31"/>
        <end position="69"/>
    </location>
</feature>
<dbReference type="GO" id="GO:0008270">
    <property type="term" value="F:zinc ion binding"/>
    <property type="evidence" value="ECO:0007669"/>
    <property type="project" value="UniProtKB-KW"/>
</dbReference>
<keyword evidence="6" id="KW-0804">Transcription</keyword>
<dbReference type="GO" id="GO:0005634">
    <property type="term" value="C:nucleus"/>
    <property type="evidence" value="ECO:0007669"/>
    <property type="project" value="UniProtKB-SubCell"/>
</dbReference>
<comment type="subcellular location">
    <subcellularLocation>
        <location evidence="1">Nucleus</location>
    </subcellularLocation>
</comment>
<dbReference type="PROSITE" id="PS00028">
    <property type="entry name" value="ZINC_FINGER_C2H2_1"/>
    <property type="match status" value="1"/>
</dbReference>
<dbReference type="SUPFAM" id="SSF57667">
    <property type="entry name" value="beta-beta-alpha zinc fingers"/>
    <property type="match status" value="1"/>
</dbReference>
<dbReference type="InterPro" id="IPR036236">
    <property type="entry name" value="Znf_C2H2_sf"/>
</dbReference>
<dbReference type="PROSITE" id="PS50157">
    <property type="entry name" value="ZINC_FINGER_C2H2_2"/>
    <property type="match status" value="1"/>
</dbReference>
<evidence type="ECO:0000313" key="11">
    <source>
        <dbReference type="EMBL" id="AAT93845.1"/>
    </source>
</evidence>
<evidence type="ECO:0000256" key="3">
    <source>
        <dbReference type="ARBA" id="ARBA00022771"/>
    </source>
</evidence>
<evidence type="ECO:0000256" key="9">
    <source>
        <dbReference type="SAM" id="MobiDB-lite"/>
    </source>
</evidence>
<evidence type="ECO:0000256" key="1">
    <source>
        <dbReference type="ARBA" id="ARBA00004123"/>
    </source>
</evidence>
<protein>
    <recommendedName>
        <fullName evidence="10">C2H2-type domain-containing protein</fullName>
    </recommendedName>
</protein>
<dbReference type="PANTHER" id="PTHR45801">
    <property type="entry name" value="OS07G0101800 PROTEIN"/>
    <property type="match status" value="1"/>
</dbReference>